<dbReference type="GO" id="GO:0001578">
    <property type="term" value="P:microtubule bundle formation"/>
    <property type="evidence" value="ECO:0007669"/>
    <property type="project" value="TreeGrafter"/>
</dbReference>
<dbReference type="GO" id="GO:0015631">
    <property type="term" value="F:tubulin binding"/>
    <property type="evidence" value="ECO:0007669"/>
    <property type="project" value="InterPro"/>
</dbReference>
<proteinExistence type="predicted"/>
<comment type="caution">
    <text evidence="1">The sequence shown here is derived from an EMBL/GenBank/DDBJ whole genome shotgun (WGS) entry which is preliminary data.</text>
</comment>
<dbReference type="InterPro" id="IPR008907">
    <property type="entry name" value="TPP/p25"/>
</dbReference>
<organism evidence="1 2">
    <name type="scientific">Allacma fusca</name>
    <dbReference type="NCBI Taxonomy" id="39272"/>
    <lineage>
        <taxon>Eukaryota</taxon>
        <taxon>Metazoa</taxon>
        <taxon>Ecdysozoa</taxon>
        <taxon>Arthropoda</taxon>
        <taxon>Hexapoda</taxon>
        <taxon>Collembola</taxon>
        <taxon>Symphypleona</taxon>
        <taxon>Sminthuridae</taxon>
        <taxon>Allacma</taxon>
    </lineage>
</organism>
<dbReference type="GO" id="GO:0005874">
    <property type="term" value="C:microtubule"/>
    <property type="evidence" value="ECO:0007669"/>
    <property type="project" value="TreeGrafter"/>
</dbReference>
<dbReference type="OrthoDB" id="548799at2759"/>
<accession>A0A8J2PQC2</accession>
<gene>
    <name evidence="1" type="ORF">AFUS01_LOCUS33724</name>
</gene>
<dbReference type="PANTHER" id="PTHR12932:SF9">
    <property type="entry name" value="TUBULIN POLYMERIZATION-PROMOTING PROTEIN HOMOLOG"/>
    <property type="match status" value="1"/>
</dbReference>
<evidence type="ECO:0000313" key="1">
    <source>
        <dbReference type="EMBL" id="CAG7823511.1"/>
    </source>
</evidence>
<sequence>MQIALCSLKSSYQFIHWEGAQIFTNGYIEVFSKIMSTSVEKSRDILSEHVVNLVQSIVQEETKKFQKVVNDFVKTQLDLIRLVMYHQNCIQDLVNGKINQPKQRERQFNLELLAAVIQTGNKYADKLADDDVSIQASLDANGNHGEGTAPNDPMSNLQNVLCEYPAGQAQTPSPEAKTNSHNRNKLVIKDVKVIVKDDRIFSTKAAMNASTNVANNIAQMQYLCPNRSSTRVSRKVRLGSAQYICRPRIRDSLLNMKFPRLKTVRGRPPRPPTGSSLQNFPRKISDSDSIIANASVSQETTDKNGFMTVRPLSRDGESQCQDDENLEEACGDLGGTEGIDYPSFKELFYAFSRFGDPFAVGKQITLTNSDKWLKQAGVIDGELITTTDTSILFRRLFKAAKKIGFHDFVQYIYELALEKGLDVRFLEHKLMRCGPPSFSQITRPCHDKVIKRLTDVTKFTGAQRSRFHYHILHKLQTRSNKNDYDMNAGFSRTYQCPDTSRDPFQDTDFPEY</sequence>
<dbReference type="EMBL" id="CAJVCH010529758">
    <property type="protein sequence ID" value="CAG7823511.1"/>
    <property type="molecule type" value="Genomic_DNA"/>
</dbReference>
<evidence type="ECO:0000313" key="2">
    <source>
        <dbReference type="Proteomes" id="UP000708208"/>
    </source>
</evidence>
<keyword evidence="2" id="KW-1185">Reference proteome</keyword>
<reference evidence="1" key="1">
    <citation type="submission" date="2021-06" db="EMBL/GenBank/DDBJ databases">
        <authorList>
            <person name="Hodson N. C."/>
            <person name="Mongue J. A."/>
            <person name="Jaron S. K."/>
        </authorList>
    </citation>
    <scope>NUCLEOTIDE SEQUENCE</scope>
</reference>
<dbReference type="PANTHER" id="PTHR12932">
    <property type="entry name" value="P25 ALPHA-RELATED"/>
    <property type="match status" value="1"/>
</dbReference>
<name>A0A8J2PQC2_9HEXA</name>
<dbReference type="Proteomes" id="UP000708208">
    <property type="component" value="Unassembled WGS sequence"/>
</dbReference>
<protein>
    <submittedName>
        <fullName evidence="1">Uncharacterized protein</fullName>
    </submittedName>
</protein>
<dbReference type="AlphaFoldDB" id="A0A8J2PQC2"/>
<dbReference type="GO" id="GO:0046785">
    <property type="term" value="P:microtubule polymerization"/>
    <property type="evidence" value="ECO:0007669"/>
    <property type="project" value="InterPro"/>
</dbReference>
<dbReference type="Pfam" id="PF05517">
    <property type="entry name" value="p25-alpha"/>
    <property type="match status" value="1"/>
</dbReference>
<dbReference type="GO" id="GO:0032273">
    <property type="term" value="P:positive regulation of protein polymerization"/>
    <property type="evidence" value="ECO:0007669"/>
    <property type="project" value="TreeGrafter"/>
</dbReference>